<evidence type="ECO:0000313" key="1">
    <source>
        <dbReference type="EMBL" id="KKK75906.1"/>
    </source>
</evidence>
<accession>A0A0F9AUQ1</accession>
<name>A0A0F9AUQ1_9ZZZZ</name>
<protein>
    <recommendedName>
        <fullName evidence="2">ABC-type transport auxiliary lipoprotein component domain-containing protein</fullName>
    </recommendedName>
</protein>
<reference evidence="1" key="1">
    <citation type="journal article" date="2015" name="Nature">
        <title>Complex archaea that bridge the gap between prokaryotes and eukaryotes.</title>
        <authorList>
            <person name="Spang A."/>
            <person name="Saw J.H."/>
            <person name="Jorgensen S.L."/>
            <person name="Zaremba-Niedzwiedzka K."/>
            <person name="Martijn J."/>
            <person name="Lind A.E."/>
            <person name="van Eijk R."/>
            <person name="Schleper C."/>
            <person name="Guy L."/>
            <person name="Ettema T.J."/>
        </authorList>
    </citation>
    <scope>NUCLEOTIDE SEQUENCE</scope>
</reference>
<proteinExistence type="predicted"/>
<dbReference type="PROSITE" id="PS51257">
    <property type="entry name" value="PROKAR_LIPOPROTEIN"/>
    <property type="match status" value="1"/>
</dbReference>
<dbReference type="AlphaFoldDB" id="A0A0F9AUQ1"/>
<evidence type="ECO:0008006" key="2">
    <source>
        <dbReference type="Google" id="ProtNLM"/>
    </source>
</evidence>
<organism evidence="1">
    <name type="scientific">marine sediment metagenome</name>
    <dbReference type="NCBI Taxonomy" id="412755"/>
    <lineage>
        <taxon>unclassified sequences</taxon>
        <taxon>metagenomes</taxon>
        <taxon>ecological metagenomes</taxon>
    </lineage>
</organism>
<comment type="caution">
    <text evidence="1">The sequence shown here is derived from an EMBL/GenBank/DDBJ whole genome shotgun (WGS) entry which is preliminary data.</text>
</comment>
<dbReference type="EMBL" id="LAZR01055647">
    <property type="protein sequence ID" value="KKK75906.1"/>
    <property type="molecule type" value="Genomic_DNA"/>
</dbReference>
<gene>
    <name evidence="1" type="ORF">LCGC14_2869040</name>
</gene>
<sequence length="214" mass="25021">MNMKRFWIGFLLLVVVFSGCAGARYGFWLFTDPEIKKVKAEFAGLEDHSVAVVIYADERLQLDYPNVRLTLGSQIVNQLRENVKKIRVINPLRVARYQDENLYWDTQDKRKTAKDLKVDYVLLVSLLEFNTRVPGQMNAYQGRISAEVKLYSGSKEETQNCVWKTEDALEVVYPDLAQYSPRTEPVIRRETEKRFADMLAKKFYNHKVKVEKEK</sequence>